<dbReference type="Pfam" id="PF04795">
    <property type="entry name" value="PAPA-1"/>
    <property type="match status" value="1"/>
</dbReference>
<comment type="caution">
    <text evidence="3">The sequence shown here is derived from an EMBL/GenBank/DDBJ whole genome shotgun (WGS) entry which is preliminary data.</text>
</comment>
<dbReference type="AlphaFoldDB" id="A0A392R5I4"/>
<dbReference type="GO" id="GO:0006338">
    <property type="term" value="P:chromatin remodeling"/>
    <property type="evidence" value="ECO:0007669"/>
    <property type="project" value="InterPro"/>
</dbReference>
<keyword evidence="4" id="KW-1185">Reference proteome</keyword>
<dbReference type="PANTHER" id="PTHR21561:SF25">
    <property type="entry name" value="OS03G0811500 PROTEIN"/>
    <property type="match status" value="1"/>
</dbReference>
<sequence length="59" mass="6662">RKKREDKIKKRQEELAQEKAANAEKHASNTIRYVMGPTGTVVTFPEEMGIPPIINSKPV</sequence>
<feature type="non-terminal residue" evidence="3">
    <location>
        <position position="59"/>
    </location>
</feature>
<feature type="region of interest" description="Disordered" evidence="1">
    <location>
        <begin position="1"/>
        <end position="27"/>
    </location>
</feature>
<dbReference type="Proteomes" id="UP000265520">
    <property type="component" value="Unassembled WGS sequence"/>
</dbReference>
<evidence type="ECO:0000256" key="1">
    <source>
        <dbReference type="SAM" id="MobiDB-lite"/>
    </source>
</evidence>
<dbReference type="GO" id="GO:0031011">
    <property type="term" value="C:Ino80 complex"/>
    <property type="evidence" value="ECO:0007669"/>
    <property type="project" value="InterPro"/>
</dbReference>
<protein>
    <submittedName>
        <fullName evidence="3">INO80 complex subunit B</fullName>
    </submittedName>
</protein>
<evidence type="ECO:0000259" key="2">
    <source>
        <dbReference type="Pfam" id="PF04795"/>
    </source>
</evidence>
<evidence type="ECO:0000313" key="4">
    <source>
        <dbReference type="Proteomes" id="UP000265520"/>
    </source>
</evidence>
<feature type="domain" description="INO80 complex subunit B-like conserved region" evidence="2">
    <location>
        <begin position="2"/>
        <end position="48"/>
    </location>
</feature>
<name>A0A392R5I4_9FABA</name>
<dbReference type="InterPro" id="IPR029523">
    <property type="entry name" value="INO80B/Ies2"/>
</dbReference>
<evidence type="ECO:0000313" key="3">
    <source>
        <dbReference type="EMBL" id="MCI31489.1"/>
    </source>
</evidence>
<feature type="non-terminal residue" evidence="3">
    <location>
        <position position="1"/>
    </location>
</feature>
<organism evidence="3 4">
    <name type="scientific">Trifolium medium</name>
    <dbReference type="NCBI Taxonomy" id="97028"/>
    <lineage>
        <taxon>Eukaryota</taxon>
        <taxon>Viridiplantae</taxon>
        <taxon>Streptophyta</taxon>
        <taxon>Embryophyta</taxon>
        <taxon>Tracheophyta</taxon>
        <taxon>Spermatophyta</taxon>
        <taxon>Magnoliopsida</taxon>
        <taxon>eudicotyledons</taxon>
        <taxon>Gunneridae</taxon>
        <taxon>Pentapetalae</taxon>
        <taxon>rosids</taxon>
        <taxon>fabids</taxon>
        <taxon>Fabales</taxon>
        <taxon>Fabaceae</taxon>
        <taxon>Papilionoideae</taxon>
        <taxon>50 kb inversion clade</taxon>
        <taxon>NPAAA clade</taxon>
        <taxon>Hologalegina</taxon>
        <taxon>IRL clade</taxon>
        <taxon>Trifolieae</taxon>
        <taxon>Trifolium</taxon>
    </lineage>
</organism>
<reference evidence="3 4" key="1">
    <citation type="journal article" date="2018" name="Front. Plant Sci.">
        <title>Red Clover (Trifolium pratense) and Zigzag Clover (T. medium) - A Picture of Genomic Similarities and Differences.</title>
        <authorList>
            <person name="Dluhosova J."/>
            <person name="Istvanek J."/>
            <person name="Nedelnik J."/>
            <person name="Repkova J."/>
        </authorList>
    </citation>
    <scope>NUCLEOTIDE SEQUENCE [LARGE SCALE GENOMIC DNA]</scope>
    <source>
        <strain evidence="4">cv. 10/8</strain>
        <tissue evidence="3">Leaf</tissue>
    </source>
</reference>
<accession>A0A392R5I4</accession>
<dbReference type="PANTHER" id="PTHR21561">
    <property type="entry name" value="INO80 COMPLEX SUBUNIT B"/>
    <property type="match status" value="1"/>
</dbReference>
<dbReference type="InterPro" id="IPR006880">
    <property type="entry name" value="INO80B_C"/>
</dbReference>
<proteinExistence type="predicted"/>
<dbReference type="EMBL" id="LXQA010187436">
    <property type="protein sequence ID" value="MCI31489.1"/>
    <property type="molecule type" value="Genomic_DNA"/>
</dbReference>